<evidence type="ECO:0000313" key="3">
    <source>
        <dbReference type="Proteomes" id="UP000178526"/>
    </source>
</evidence>
<evidence type="ECO:0000313" key="2">
    <source>
        <dbReference type="EMBL" id="OGL39352.1"/>
    </source>
</evidence>
<organism evidence="2 3">
    <name type="scientific">Candidatus Schekmanbacteria bacterium GWA2_38_11</name>
    <dbReference type="NCBI Taxonomy" id="1817876"/>
    <lineage>
        <taxon>Bacteria</taxon>
        <taxon>Candidatus Schekmaniibacteriota</taxon>
    </lineage>
</organism>
<dbReference type="Proteomes" id="UP000178526">
    <property type="component" value="Unassembled WGS sequence"/>
</dbReference>
<dbReference type="AlphaFoldDB" id="A0A1F7RCU6"/>
<feature type="chain" id="PRO_5009532183" description="CBM11 domain-containing protein" evidence="1">
    <location>
        <begin position="24"/>
        <end position="288"/>
    </location>
</feature>
<gene>
    <name evidence="2" type="ORF">A2042_04910</name>
</gene>
<feature type="signal peptide" evidence="1">
    <location>
        <begin position="1"/>
        <end position="23"/>
    </location>
</feature>
<sequence>MKKIIFFSVVCAITLLCAVNSQAVIIDSFTKPQTLFRVSPGTSPSSVSSISGDILGNERDITITSLDSGSMIGTTAYLDGLNIYSHSQGAAVRGTSTIQWDGSDNSPALNPTGLGGIDLTEGGATKIILKVRFKDLSLSFPLTVSVYTDASNWSKYILNVSGSIAPQGVEFILLFADFIPQAGTGADFTNVGAISLTIDGSNIRALDVELRSIETPPPPPCAIEVEKTCSIEPPPPSPFVCSDAKPLDSITMIWNGTQPIKIKAWKGAIGSTLLPTIDNIINVGDEIT</sequence>
<comment type="caution">
    <text evidence="2">The sequence shown here is derived from an EMBL/GenBank/DDBJ whole genome shotgun (WGS) entry which is preliminary data.</text>
</comment>
<proteinExistence type="predicted"/>
<reference evidence="2 3" key="1">
    <citation type="journal article" date="2016" name="Nat. Commun.">
        <title>Thousands of microbial genomes shed light on interconnected biogeochemical processes in an aquifer system.</title>
        <authorList>
            <person name="Anantharaman K."/>
            <person name="Brown C.T."/>
            <person name="Hug L.A."/>
            <person name="Sharon I."/>
            <person name="Castelle C.J."/>
            <person name="Probst A.J."/>
            <person name="Thomas B.C."/>
            <person name="Singh A."/>
            <person name="Wilkins M.J."/>
            <person name="Karaoz U."/>
            <person name="Brodie E.L."/>
            <person name="Williams K.H."/>
            <person name="Hubbard S.S."/>
            <person name="Banfield J.F."/>
        </authorList>
    </citation>
    <scope>NUCLEOTIDE SEQUENCE [LARGE SCALE GENOMIC DNA]</scope>
</reference>
<keyword evidence="1" id="KW-0732">Signal</keyword>
<dbReference type="EMBL" id="MGDB01000121">
    <property type="protein sequence ID" value="OGL39352.1"/>
    <property type="molecule type" value="Genomic_DNA"/>
</dbReference>
<evidence type="ECO:0008006" key="4">
    <source>
        <dbReference type="Google" id="ProtNLM"/>
    </source>
</evidence>
<feature type="non-terminal residue" evidence="2">
    <location>
        <position position="288"/>
    </location>
</feature>
<accession>A0A1F7RCU6</accession>
<protein>
    <recommendedName>
        <fullName evidence="4">CBM11 domain-containing protein</fullName>
    </recommendedName>
</protein>
<name>A0A1F7RCU6_9BACT</name>
<evidence type="ECO:0000256" key="1">
    <source>
        <dbReference type="SAM" id="SignalP"/>
    </source>
</evidence>